<organism evidence="1 2">
    <name type="scientific">Aminobacter niigataensis</name>
    <dbReference type="NCBI Taxonomy" id="83265"/>
    <lineage>
        <taxon>Bacteria</taxon>
        <taxon>Pseudomonadati</taxon>
        <taxon>Pseudomonadota</taxon>
        <taxon>Alphaproteobacteria</taxon>
        <taxon>Hyphomicrobiales</taxon>
        <taxon>Phyllobacteriaceae</taxon>
        <taxon>Aminobacter</taxon>
    </lineage>
</organism>
<keyword evidence="2" id="KW-1185">Reference proteome</keyword>
<name>A0ABR6L929_9HYPH</name>
<comment type="caution">
    <text evidence="1">The sequence shown here is derived from an EMBL/GenBank/DDBJ whole genome shotgun (WGS) entry which is preliminary data.</text>
</comment>
<proteinExistence type="predicted"/>
<dbReference type="Proteomes" id="UP000539538">
    <property type="component" value="Unassembled WGS sequence"/>
</dbReference>
<sequence>MRLTAEEQRELEDWVRSWSSSPAIVDLVRCSIGRTAVKRLRELRTKMSGRGVPLRGALPDHDVTKHIVDWLTADFLGSAAWLNHVDDQGRPRKLMKCGSIAQLSHEADKAMRMRLQGKSFMVDAGDEITLASLTEGFVVMRLLSSRALDLESQRMQHCIGHGAYDEALSNGTTEIYSLRDKTGRPHVTIEVDVHPDEAFPPGGPLSRASGPVRRTLWQLQGRCNKRPPPIHMRVLRPFLEHFEDWKRLYPIVTDVHGTEHEADNIPKGAVFSRLTFTVIANLSDREITLPEDLTILGDLDLRGACLTSLPEGLQVDGNLHIGDSVITQWPAEIGIGGCILGGESCPTERIPEHVTAKMEEGRAWKHQEDKQWEASLQRWLETDVSQPPPEPVNAPMQCG</sequence>
<evidence type="ECO:0000313" key="2">
    <source>
        <dbReference type="Proteomes" id="UP000539538"/>
    </source>
</evidence>
<dbReference type="EMBL" id="JACHOT010000012">
    <property type="protein sequence ID" value="MBB4653313.1"/>
    <property type="molecule type" value="Genomic_DNA"/>
</dbReference>
<dbReference type="RefSeq" id="WP_183264654.1">
    <property type="nucleotide sequence ID" value="NZ_BAAAVZ010000017.1"/>
</dbReference>
<protein>
    <submittedName>
        <fullName evidence="1">Uncharacterized protein</fullName>
    </submittedName>
</protein>
<reference evidence="1 2" key="1">
    <citation type="submission" date="2020-08" db="EMBL/GenBank/DDBJ databases">
        <title>Genomic Encyclopedia of Type Strains, Phase IV (KMG-IV): sequencing the most valuable type-strain genomes for metagenomic binning, comparative biology and taxonomic classification.</title>
        <authorList>
            <person name="Goeker M."/>
        </authorList>
    </citation>
    <scope>NUCLEOTIDE SEQUENCE [LARGE SCALE GENOMIC DNA]</scope>
    <source>
        <strain evidence="1 2">DSM 7050</strain>
    </source>
</reference>
<accession>A0ABR6L929</accession>
<evidence type="ECO:0000313" key="1">
    <source>
        <dbReference type="EMBL" id="MBB4653313.1"/>
    </source>
</evidence>
<gene>
    <name evidence="1" type="ORF">GGQ99_005103</name>
</gene>